<dbReference type="AlphaFoldDB" id="A0A9P1J274"/>
<evidence type="ECO:0000313" key="3">
    <source>
        <dbReference type="Proteomes" id="UP001152747"/>
    </source>
</evidence>
<name>A0A9P1J274_9PELO</name>
<dbReference type="Pfam" id="PF00646">
    <property type="entry name" value="F-box"/>
    <property type="match status" value="1"/>
</dbReference>
<evidence type="ECO:0000313" key="2">
    <source>
        <dbReference type="EMBL" id="CAI5455300.1"/>
    </source>
</evidence>
<sequence length="329" mass="39239">MMIVYMLNKLTSKERKPTLTDMPHIVADNIFKNLNAFDVCRLRRVATGFRDYIEKYKMGEMDFQCTNLTIKNDVITTNRIWFPYYARNSKFMDLREVSWPFSEHFDLNWFRPRYITYANSTIFESNEYLPKFSKDVWMLHLDNIINEINQSIRKEKLNNICKKLKYMNELYFFACSDNYLTEEELATLILSLKPRKTHICVEFNQKLPCLKKSVLSAFCEITQKTHAAIRICHPLYHKPKPDGITKVEHDMMVESFRYLDEGDVEGILWFLENPENSQMYKNIIILKCDKRVRDEIFQKVLEKFGVLIPTFTEDDISMGPRCISMRVRQ</sequence>
<protein>
    <recommendedName>
        <fullName evidence="1">F-box domain-containing protein</fullName>
    </recommendedName>
</protein>
<dbReference type="InterPro" id="IPR001810">
    <property type="entry name" value="F-box_dom"/>
</dbReference>
<dbReference type="Proteomes" id="UP001152747">
    <property type="component" value="Unassembled WGS sequence"/>
</dbReference>
<feature type="domain" description="F-box" evidence="1">
    <location>
        <begin position="16"/>
        <end position="66"/>
    </location>
</feature>
<comment type="caution">
    <text evidence="2">The sequence shown here is derived from an EMBL/GenBank/DDBJ whole genome shotgun (WGS) entry which is preliminary data.</text>
</comment>
<reference evidence="2" key="1">
    <citation type="submission" date="2022-11" db="EMBL/GenBank/DDBJ databases">
        <authorList>
            <person name="Kikuchi T."/>
        </authorList>
    </citation>
    <scope>NUCLEOTIDE SEQUENCE</scope>
    <source>
        <strain evidence="2">PS1010</strain>
    </source>
</reference>
<proteinExistence type="predicted"/>
<dbReference type="EMBL" id="CANHGI010000006">
    <property type="protein sequence ID" value="CAI5455300.1"/>
    <property type="molecule type" value="Genomic_DNA"/>
</dbReference>
<gene>
    <name evidence="2" type="ORF">CAMP_LOCUS17937</name>
</gene>
<accession>A0A9P1J274</accession>
<evidence type="ECO:0000259" key="1">
    <source>
        <dbReference type="PROSITE" id="PS50181"/>
    </source>
</evidence>
<organism evidence="2 3">
    <name type="scientific">Caenorhabditis angaria</name>
    <dbReference type="NCBI Taxonomy" id="860376"/>
    <lineage>
        <taxon>Eukaryota</taxon>
        <taxon>Metazoa</taxon>
        <taxon>Ecdysozoa</taxon>
        <taxon>Nematoda</taxon>
        <taxon>Chromadorea</taxon>
        <taxon>Rhabditida</taxon>
        <taxon>Rhabditina</taxon>
        <taxon>Rhabditomorpha</taxon>
        <taxon>Rhabditoidea</taxon>
        <taxon>Rhabditidae</taxon>
        <taxon>Peloderinae</taxon>
        <taxon>Caenorhabditis</taxon>
    </lineage>
</organism>
<dbReference type="PROSITE" id="PS50181">
    <property type="entry name" value="FBOX"/>
    <property type="match status" value="1"/>
</dbReference>
<keyword evidence="3" id="KW-1185">Reference proteome</keyword>